<dbReference type="SUPFAM" id="SSF54211">
    <property type="entry name" value="Ribosomal protein S5 domain 2-like"/>
    <property type="match status" value="1"/>
</dbReference>
<keyword evidence="6 13" id="KW-0808">Transferase</keyword>
<comment type="caution">
    <text evidence="16">The sequence shown here is derived from an EMBL/GenBank/DDBJ whole genome shotgun (WGS) entry which is preliminary data.</text>
</comment>
<dbReference type="Gene3D" id="3.30.70.890">
    <property type="entry name" value="GHMP kinase, C-terminal domain"/>
    <property type="match status" value="1"/>
</dbReference>
<evidence type="ECO:0000256" key="6">
    <source>
        <dbReference type="ARBA" id="ARBA00022679"/>
    </source>
</evidence>
<evidence type="ECO:0000256" key="10">
    <source>
        <dbReference type="ARBA" id="ARBA00022840"/>
    </source>
</evidence>
<evidence type="ECO:0000256" key="12">
    <source>
        <dbReference type="ARBA" id="ARBA00049954"/>
    </source>
</evidence>
<comment type="pathway">
    <text evidence="1 13">Amino-acid biosynthesis; L-threonine biosynthesis; L-threonine from L-aspartate: step 4/5.</text>
</comment>
<dbReference type="InterPro" id="IPR020568">
    <property type="entry name" value="Ribosomal_Su5_D2-typ_SF"/>
</dbReference>
<evidence type="ECO:0000313" key="16">
    <source>
        <dbReference type="EMBL" id="MFC5711173.1"/>
    </source>
</evidence>
<keyword evidence="17" id="KW-1185">Reference proteome</keyword>
<dbReference type="RefSeq" id="WP_054636174.1">
    <property type="nucleotide sequence ID" value="NZ_JBHSOZ010000002.1"/>
</dbReference>
<keyword evidence="10 13" id="KW-0067">ATP-binding</keyword>
<evidence type="ECO:0000313" key="17">
    <source>
        <dbReference type="Proteomes" id="UP001596142"/>
    </source>
</evidence>
<dbReference type="GO" id="GO:0004413">
    <property type="term" value="F:homoserine kinase activity"/>
    <property type="evidence" value="ECO:0007669"/>
    <property type="project" value="UniProtKB-EC"/>
</dbReference>
<comment type="function">
    <text evidence="12 13">Catalyzes the ATP-dependent phosphorylation of L-homoserine to L-homoserine phosphate.</text>
</comment>
<evidence type="ECO:0000256" key="3">
    <source>
        <dbReference type="ARBA" id="ARBA00012078"/>
    </source>
</evidence>
<dbReference type="Pfam" id="PF00288">
    <property type="entry name" value="GHMP_kinases_N"/>
    <property type="match status" value="1"/>
</dbReference>
<evidence type="ECO:0000256" key="1">
    <source>
        <dbReference type="ARBA" id="ARBA00005015"/>
    </source>
</evidence>
<evidence type="ECO:0000256" key="5">
    <source>
        <dbReference type="ARBA" id="ARBA00022605"/>
    </source>
</evidence>
<evidence type="ECO:0000259" key="15">
    <source>
        <dbReference type="Pfam" id="PF08544"/>
    </source>
</evidence>
<keyword evidence="5 13" id="KW-0028">Amino-acid biosynthesis</keyword>
<protein>
    <recommendedName>
        <fullName evidence="4 13">Homoserine kinase</fullName>
        <shortName evidence="13">HK</shortName>
        <shortName evidence="13">HSK</shortName>
        <ecNumber evidence="3 13">2.7.1.39</ecNumber>
    </recommendedName>
</protein>
<dbReference type="HAMAP" id="MF_00384">
    <property type="entry name" value="Homoser_kinase"/>
    <property type="match status" value="1"/>
</dbReference>
<keyword evidence="7 13" id="KW-0791">Threonine biosynthesis</keyword>
<dbReference type="NCBIfam" id="TIGR00191">
    <property type="entry name" value="thrB"/>
    <property type="match status" value="1"/>
</dbReference>
<comment type="similarity">
    <text evidence="2 13">Belongs to the GHMP kinase family. Homoserine kinase subfamily.</text>
</comment>
<keyword evidence="8 13" id="KW-0547">Nucleotide-binding</keyword>
<dbReference type="PANTHER" id="PTHR20861:SF1">
    <property type="entry name" value="HOMOSERINE KINASE"/>
    <property type="match status" value="1"/>
</dbReference>
<feature type="domain" description="GHMP kinase N-terminal" evidence="14">
    <location>
        <begin position="60"/>
        <end position="142"/>
    </location>
</feature>
<proteinExistence type="inferred from homology"/>
<feature type="binding site" evidence="13">
    <location>
        <begin position="89"/>
        <end position="99"/>
    </location>
    <ligand>
        <name>ATP</name>
        <dbReference type="ChEBI" id="CHEBI:30616"/>
    </ligand>
</feature>
<dbReference type="InterPro" id="IPR014721">
    <property type="entry name" value="Ribsml_uS5_D2-typ_fold_subgr"/>
</dbReference>
<evidence type="ECO:0000256" key="13">
    <source>
        <dbReference type="HAMAP-Rule" id="MF_00384"/>
    </source>
</evidence>
<dbReference type="EC" id="2.7.1.39" evidence="3 13"/>
<gene>
    <name evidence="13 16" type="primary">thrB</name>
    <name evidence="16" type="ORF">ACFPU1_00105</name>
</gene>
<organism evidence="16 17">
    <name type="scientific">Thalassorhabdus alkalitolerans</name>
    <dbReference type="NCBI Taxonomy" id="2282697"/>
    <lineage>
        <taxon>Bacteria</taxon>
        <taxon>Bacillati</taxon>
        <taxon>Bacillota</taxon>
        <taxon>Bacilli</taxon>
        <taxon>Bacillales</taxon>
        <taxon>Bacillaceae</taxon>
        <taxon>Thalassorhabdus</taxon>
    </lineage>
</organism>
<evidence type="ECO:0000256" key="4">
    <source>
        <dbReference type="ARBA" id="ARBA00017858"/>
    </source>
</evidence>
<sequence length="308" mass="33355">MESDMLVIRVPASSANLGPGFDSIGLAVDRYITLEVEKADEWHFSTESKVLEGVPTGKDNVIYEVAEYVARKMDRELPPCHVHMISDIPLARGLGSSAAAIIAAIELADQMLGTELTKAEKLRLASLWEGHPDNVGPCLYGGLIVGTHSPDNTDIVPCGVPDVDIVLMVPDNELMTKEARGILPRQLEFHQAIKGSSLSNVLVAALLKEDWALLGKMMGRDVFHHPYRSKLIPGLTDILKNVKDYGAYGAALSGAGPTIICLAPFGKGAEVQRALQEDFPQFNVETARPAPFGSTVKYVKNRKNITVS</sequence>
<dbReference type="PRINTS" id="PR00958">
    <property type="entry name" value="HOMSERKINASE"/>
</dbReference>
<dbReference type="Pfam" id="PF08544">
    <property type="entry name" value="GHMP_kinases_C"/>
    <property type="match status" value="1"/>
</dbReference>
<keyword evidence="13" id="KW-0963">Cytoplasm</keyword>
<dbReference type="PROSITE" id="PS00627">
    <property type="entry name" value="GHMP_KINASES_ATP"/>
    <property type="match status" value="1"/>
</dbReference>
<keyword evidence="9 13" id="KW-0418">Kinase</keyword>
<dbReference type="SUPFAM" id="SSF55060">
    <property type="entry name" value="GHMP Kinase, C-terminal domain"/>
    <property type="match status" value="1"/>
</dbReference>
<evidence type="ECO:0000256" key="7">
    <source>
        <dbReference type="ARBA" id="ARBA00022697"/>
    </source>
</evidence>
<dbReference type="Gene3D" id="3.30.230.10">
    <property type="match status" value="1"/>
</dbReference>
<evidence type="ECO:0000259" key="14">
    <source>
        <dbReference type="Pfam" id="PF00288"/>
    </source>
</evidence>
<dbReference type="EMBL" id="JBHSOZ010000002">
    <property type="protein sequence ID" value="MFC5711173.1"/>
    <property type="molecule type" value="Genomic_DNA"/>
</dbReference>
<evidence type="ECO:0000256" key="9">
    <source>
        <dbReference type="ARBA" id="ARBA00022777"/>
    </source>
</evidence>
<feature type="domain" description="GHMP kinase C-terminal" evidence="15">
    <location>
        <begin position="203"/>
        <end position="280"/>
    </location>
</feature>
<evidence type="ECO:0000256" key="2">
    <source>
        <dbReference type="ARBA" id="ARBA00007370"/>
    </source>
</evidence>
<name>A0ABW0YII5_9BACI</name>
<dbReference type="InterPro" id="IPR006204">
    <property type="entry name" value="GHMP_kinase_N_dom"/>
</dbReference>
<comment type="catalytic activity">
    <reaction evidence="11 13">
        <text>L-homoserine + ATP = O-phospho-L-homoserine + ADP + H(+)</text>
        <dbReference type="Rhea" id="RHEA:13985"/>
        <dbReference type="ChEBI" id="CHEBI:15378"/>
        <dbReference type="ChEBI" id="CHEBI:30616"/>
        <dbReference type="ChEBI" id="CHEBI:57476"/>
        <dbReference type="ChEBI" id="CHEBI:57590"/>
        <dbReference type="ChEBI" id="CHEBI:456216"/>
        <dbReference type="EC" id="2.7.1.39"/>
    </reaction>
</comment>
<dbReference type="InterPro" id="IPR000870">
    <property type="entry name" value="Homoserine_kinase"/>
</dbReference>
<comment type="subcellular location">
    <subcellularLocation>
        <location evidence="13">Cytoplasm</location>
    </subcellularLocation>
</comment>
<dbReference type="PANTHER" id="PTHR20861">
    <property type="entry name" value="HOMOSERINE/4-DIPHOSPHOCYTIDYL-2-C-METHYL-D-ERYTHRITOL KINASE"/>
    <property type="match status" value="1"/>
</dbReference>
<evidence type="ECO:0000256" key="8">
    <source>
        <dbReference type="ARBA" id="ARBA00022741"/>
    </source>
</evidence>
<reference evidence="17" key="1">
    <citation type="journal article" date="2019" name="Int. J. Syst. Evol. Microbiol.">
        <title>The Global Catalogue of Microorganisms (GCM) 10K type strain sequencing project: providing services to taxonomists for standard genome sequencing and annotation.</title>
        <authorList>
            <consortium name="The Broad Institute Genomics Platform"/>
            <consortium name="The Broad Institute Genome Sequencing Center for Infectious Disease"/>
            <person name="Wu L."/>
            <person name="Ma J."/>
        </authorList>
    </citation>
    <scope>NUCLEOTIDE SEQUENCE [LARGE SCALE GENOMIC DNA]</scope>
    <source>
        <strain evidence="17">CECT 7184</strain>
    </source>
</reference>
<dbReference type="Proteomes" id="UP001596142">
    <property type="component" value="Unassembled WGS sequence"/>
</dbReference>
<evidence type="ECO:0000256" key="11">
    <source>
        <dbReference type="ARBA" id="ARBA00049375"/>
    </source>
</evidence>
<dbReference type="InterPro" id="IPR006203">
    <property type="entry name" value="GHMP_knse_ATP-bd_CS"/>
</dbReference>
<dbReference type="PIRSF" id="PIRSF000676">
    <property type="entry name" value="Homoser_kin"/>
    <property type="match status" value="1"/>
</dbReference>
<dbReference type="InterPro" id="IPR036554">
    <property type="entry name" value="GHMP_kinase_C_sf"/>
</dbReference>
<dbReference type="InterPro" id="IPR013750">
    <property type="entry name" value="GHMP_kinase_C_dom"/>
</dbReference>
<accession>A0ABW0YII5</accession>